<feature type="compositionally biased region" description="Basic and acidic residues" evidence="1">
    <location>
        <begin position="461"/>
        <end position="470"/>
    </location>
</feature>
<dbReference type="EMBL" id="LSRX01000093">
    <property type="protein sequence ID" value="OLQ09621.1"/>
    <property type="molecule type" value="Genomic_DNA"/>
</dbReference>
<feature type="compositionally biased region" description="Basic and acidic residues" evidence="1">
    <location>
        <begin position="201"/>
        <end position="219"/>
    </location>
</feature>
<feature type="compositionally biased region" description="Basic and acidic residues" evidence="1">
    <location>
        <begin position="305"/>
        <end position="315"/>
    </location>
</feature>
<feature type="compositionally biased region" description="Basic and acidic residues" evidence="1">
    <location>
        <begin position="331"/>
        <end position="344"/>
    </location>
</feature>
<organism evidence="2 3">
    <name type="scientific">Symbiodinium microadriaticum</name>
    <name type="common">Dinoflagellate</name>
    <name type="synonym">Zooxanthella microadriatica</name>
    <dbReference type="NCBI Taxonomy" id="2951"/>
    <lineage>
        <taxon>Eukaryota</taxon>
        <taxon>Sar</taxon>
        <taxon>Alveolata</taxon>
        <taxon>Dinophyceae</taxon>
        <taxon>Suessiales</taxon>
        <taxon>Symbiodiniaceae</taxon>
        <taxon>Symbiodinium</taxon>
    </lineage>
</organism>
<sequence>MEHARPMHRVANSSTEASPKKQLPTKQGTKSVGKAEAAKVASAPIKKELPTKQRTESAGNAEAAKVASAPIKKELPTKQRTESAGKAEAAKVASAPIKKELPTKQRTESAGNAEAAKVASAPIKKELPTKQRTESAGKAEAAKVASAPIKKELPTKQRTESAGKAEAAKVASAPIKKELPTKQRTESAGKAEAAKVASAPIKKELPTKQRTESAGKAEAAKVASAPIKKELPTKQRTESAGKAEAAKVASAPIKKELPTKQRTESAGKAEAAKVASAPIKKELPTKQRTESAGKAEAAKVASAPIKKELPTKQRTESAGNAEAAKVASAPIKKELPTKVGKAEAAKVASAPIKKELPTKQGAESAGKAEELPSQQMVPNKRASRSGVHGGRAAKPEKAGKFGTDADFAKHKRQATSTVPGNSLGAPGISTPGHAQPGGFGDGSLGPGPALSSRKKRQRAAKAKEASRNALHDANQATEEELFDVPVPAAKRRRTRAGMCFGCGQKLPEGPVAYERSDREKGSAYCEPCSEQLRSKRSLVRIGDFAWCKDPQSRGADASAHWPAVCLHLVFSSKDEKKPYVVQLVRPTIPEQQTAVQRVRQRDVVPWEDAVLNASIERLSKGRKRKRAVDLAGALRLAGAAGANITPAMTSLSMMRKSSPRCVKPSDSLGARGVWWMSPLRRRSPAGSLKQRPKRMQGLDASKRRKRAASANLEILRRELDVASRYEKELQARLQELKNAA</sequence>
<feature type="compositionally biased region" description="Basic and acidic residues" evidence="1">
    <location>
        <begin position="149"/>
        <end position="167"/>
    </location>
</feature>
<dbReference type="Proteomes" id="UP000186817">
    <property type="component" value="Unassembled WGS sequence"/>
</dbReference>
<name>A0A1Q9EQF2_SYMMI</name>
<feature type="compositionally biased region" description="Basic and acidic residues" evidence="1">
    <location>
        <begin position="175"/>
        <end position="193"/>
    </location>
</feature>
<protein>
    <submittedName>
        <fullName evidence="2">Uncharacterized protein</fullName>
    </submittedName>
</protein>
<feature type="compositionally biased region" description="Basic and acidic residues" evidence="1">
    <location>
        <begin position="71"/>
        <end position="89"/>
    </location>
</feature>
<dbReference type="OMA" id="PTKQRTE"/>
<feature type="compositionally biased region" description="Basic and acidic residues" evidence="1">
    <location>
        <begin position="279"/>
        <end position="297"/>
    </location>
</feature>
<proteinExistence type="predicted"/>
<keyword evidence="3" id="KW-1185">Reference proteome</keyword>
<feature type="compositionally biased region" description="Basic and acidic residues" evidence="1">
    <location>
        <begin position="97"/>
        <end position="107"/>
    </location>
</feature>
<dbReference type="OrthoDB" id="434287at2759"/>
<evidence type="ECO:0000313" key="2">
    <source>
        <dbReference type="EMBL" id="OLQ09621.1"/>
    </source>
</evidence>
<dbReference type="AlphaFoldDB" id="A0A1Q9EQF2"/>
<evidence type="ECO:0000313" key="3">
    <source>
        <dbReference type="Proteomes" id="UP000186817"/>
    </source>
</evidence>
<feature type="compositionally biased region" description="Basic and acidic residues" evidence="1">
    <location>
        <begin position="123"/>
        <end position="141"/>
    </location>
</feature>
<feature type="region of interest" description="Disordered" evidence="1">
    <location>
        <begin position="1"/>
        <end position="478"/>
    </location>
</feature>
<comment type="caution">
    <text evidence="2">The sequence shown here is derived from an EMBL/GenBank/DDBJ whole genome shotgun (WGS) entry which is preliminary data.</text>
</comment>
<reference evidence="2 3" key="1">
    <citation type="submission" date="2016-02" db="EMBL/GenBank/DDBJ databases">
        <title>Genome analysis of coral dinoflagellate symbionts highlights evolutionary adaptations to a symbiotic lifestyle.</title>
        <authorList>
            <person name="Aranda M."/>
            <person name="Li Y."/>
            <person name="Liew Y.J."/>
            <person name="Baumgarten S."/>
            <person name="Simakov O."/>
            <person name="Wilson M."/>
            <person name="Piel J."/>
            <person name="Ashoor H."/>
            <person name="Bougouffa S."/>
            <person name="Bajic V.B."/>
            <person name="Ryu T."/>
            <person name="Ravasi T."/>
            <person name="Bayer T."/>
            <person name="Micklem G."/>
            <person name="Kim H."/>
            <person name="Bhak J."/>
            <person name="Lajeunesse T.C."/>
            <person name="Voolstra C.R."/>
        </authorList>
    </citation>
    <scope>NUCLEOTIDE SEQUENCE [LARGE SCALE GENOMIC DNA]</scope>
    <source>
        <strain evidence="2 3">CCMP2467</strain>
    </source>
</reference>
<feature type="region of interest" description="Disordered" evidence="1">
    <location>
        <begin position="683"/>
        <end position="707"/>
    </location>
</feature>
<feature type="compositionally biased region" description="Basic and acidic residues" evidence="1">
    <location>
        <begin position="45"/>
        <end position="55"/>
    </location>
</feature>
<feature type="compositionally biased region" description="Basic and acidic residues" evidence="1">
    <location>
        <begin position="227"/>
        <end position="245"/>
    </location>
</feature>
<feature type="compositionally biased region" description="Gly residues" evidence="1">
    <location>
        <begin position="435"/>
        <end position="445"/>
    </location>
</feature>
<gene>
    <name evidence="2" type="ORF">AK812_SmicGene6737</name>
</gene>
<evidence type="ECO:0000256" key="1">
    <source>
        <dbReference type="SAM" id="MobiDB-lite"/>
    </source>
</evidence>
<accession>A0A1Q9EQF2</accession>
<feature type="compositionally biased region" description="Basic and acidic residues" evidence="1">
    <location>
        <begin position="253"/>
        <end position="271"/>
    </location>
</feature>